<dbReference type="Proteomes" id="UP000191342">
    <property type="component" value="Unassembled WGS sequence"/>
</dbReference>
<proteinExistence type="predicted"/>
<dbReference type="AlphaFoldDB" id="A0A1V6SKC5"/>
<accession>A0A1V6SKC5</accession>
<comment type="caution">
    <text evidence="1">The sequence shown here is derived from an EMBL/GenBank/DDBJ whole genome shotgun (WGS) entry which is preliminary data.</text>
</comment>
<keyword evidence="2" id="KW-1185">Reference proteome</keyword>
<name>A0A1V6SKC5_9EURO</name>
<gene>
    <name evidence="1" type="ORF">PENFLA_c040G05960</name>
</gene>
<evidence type="ECO:0000313" key="2">
    <source>
        <dbReference type="Proteomes" id="UP000191342"/>
    </source>
</evidence>
<evidence type="ECO:0000313" key="1">
    <source>
        <dbReference type="EMBL" id="OQE14189.1"/>
    </source>
</evidence>
<reference evidence="2" key="1">
    <citation type="journal article" date="2017" name="Nat. Microbiol.">
        <title>Global analysis of biosynthetic gene clusters reveals vast potential of secondary metabolite production in Penicillium species.</title>
        <authorList>
            <person name="Nielsen J.C."/>
            <person name="Grijseels S."/>
            <person name="Prigent S."/>
            <person name="Ji B."/>
            <person name="Dainat J."/>
            <person name="Nielsen K.F."/>
            <person name="Frisvad J.C."/>
            <person name="Workman M."/>
            <person name="Nielsen J."/>
        </authorList>
    </citation>
    <scope>NUCLEOTIDE SEQUENCE [LARGE SCALE GENOMIC DNA]</scope>
    <source>
        <strain evidence="2">IBT 14082</strain>
    </source>
</reference>
<sequence>MRVPKINDLENGITLYNPVHAESQAFKIALQPTMATRSMGMSRLAVARSRGDPRCDAQGTSVCSLHPPYDPNTTTKILTTKILLTTYNYGATGLNMHAHCRGLVFMWNKVDITVQPEKLRSQDVPLIPFTIPFHHLRQANPPQ</sequence>
<dbReference type="EMBL" id="MLQL01000040">
    <property type="protein sequence ID" value="OQE14189.1"/>
    <property type="molecule type" value="Genomic_DNA"/>
</dbReference>
<protein>
    <submittedName>
        <fullName evidence="1">Uncharacterized protein</fullName>
    </submittedName>
</protein>
<organism evidence="1 2">
    <name type="scientific">Penicillium flavigenum</name>
    <dbReference type="NCBI Taxonomy" id="254877"/>
    <lineage>
        <taxon>Eukaryota</taxon>
        <taxon>Fungi</taxon>
        <taxon>Dikarya</taxon>
        <taxon>Ascomycota</taxon>
        <taxon>Pezizomycotina</taxon>
        <taxon>Eurotiomycetes</taxon>
        <taxon>Eurotiomycetidae</taxon>
        <taxon>Eurotiales</taxon>
        <taxon>Aspergillaceae</taxon>
        <taxon>Penicillium</taxon>
    </lineage>
</organism>